<comment type="caution">
    <text evidence="1">The sequence shown here is derived from an EMBL/GenBank/DDBJ whole genome shotgun (WGS) entry which is preliminary data.</text>
</comment>
<dbReference type="PANTHER" id="PTHR37542:SF1">
    <property type="entry name" value="PRION-INHIBITION AND PROPAGATION HELO DOMAIN-CONTAINING PROTEIN"/>
    <property type="match status" value="1"/>
</dbReference>
<evidence type="ECO:0008006" key="3">
    <source>
        <dbReference type="Google" id="ProtNLM"/>
    </source>
</evidence>
<dbReference type="Proteomes" id="UP000622797">
    <property type="component" value="Unassembled WGS sequence"/>
</dbReference>
<proteinExistence type="predicted"/>
<dbReference type="Gene3D" id="1.10.510.10">
    <property type="entry name" value="Transferase(Phosphotransferase) domain 1"/>
    <property type="match status" value="1"/>
</dbReference>
<name>A0A8H4XAX4_9HYPO</name>
<dbReference type="InterPro" id="IPR011009">
    <property type="entry name" value="Kinase-like_dom_sf"/>
</dbReference>
<accession>A0A8H4XAX4</accession>
<reference evidence="1" key="1">
    <citation type="journal article" date="2020" name="BMC Genomics">
        <title>Correction to: Identification and distribution of gene clusters required for synthesis of sphingolipid metabolism inhibitors in diverse species of the filamentous fungus Fusarium.</title>
        <authorList>
            <person name="Kim H.S."/>
            <person name="Lohmar J.M."/>
            <person name="Busman M."/>
            <person name="Brown D.W."/>
            <person name="Naumann T.A."/>
            <person name="Divon H.H."/>
            <person name="Lysoe E."/>
            <person name="Uhlig S."/>
            <person name="Proctor R.H."/>
        </authorList>
    </citation>
    <scope>NUCLEOTIDE SEQUENCE</scope>
    <source>
        <strain evidence="1">NRRL 20472</strain>
    </source>
</reference>
<protein>
    <recommendedName>
        <fullName evidence="3">Protein kinase domain-containing protein</fullName>
    </recommendedName>
</protein>
<dbReference type="OrthoDB" id="1911848at2759"/>
<keyword evidence="2" id="KW-1185">Reference proteome</keyword>
<dbReference type="PANTHER" id="PTHR37542">
    <property type="entry name" value="HELO DOMAIN-CONTAINING PROTEIN-RELATED"/>
    <property type="match status" value="1"/>
</dbReference>
<evidence type="ECO:0000313" key="1">
    <source>
        <dbReference type="EMBL" id="KAF4967700.1"/>
    </source>
</evidence>
<dbReference type="AlphaFoldDB" id="A0A8H4XAX4"/>
<dbReference type="InterPro" id="IPR038305">
    <property type="entry name" value="HeLo_sf"/>
</dbReference>
<dbReference type="EMBL" id="JABEXW010000225">
    <property type="protein sequence ID" value="KAF4967700.1"/>
    <property type="molecule type" value="Genomic_DNA"/>
</dbReference>
<evidence type="ECO:0000313" key="2">
    <source>
        <dbReference type="Proteomes" id="UP000622797"/>
    </source>
</evidence>
<organism evidence="1 2">
    <name type="scientific">Fusarium sarcochroum</name>
    <dbReference type="NCBI Taxonomy" id="1208366"/>
    <lineage>
        <taxon>Eukaryota</taxon>
        <taxon>Fungi</taxon>
        <taxon>Dikarya</taxon>
        <taxon>Ascomycota</taxon>
        <taxon>Pezizomycotina</taxon>
        <taxon>Sordariomycetes</taxon>
        <taxon>Hypocreomycetidae</taxon>
        <taxon>Hypocreales</taxon>
        <taxon>Nectriaceae</taxon>
        <taxon>Fusarium</taxon>
        <taxon>Fusarium lateritium species complex</taxon>
    </lineage>
</organism>
<dbReference type="SUPFAM" id="SSF56112">
    <property type="entry name" value="Protein kinase-like (PK-like)"/>
    <property type="match status" value="1"/>
</dbReference>
<sequence length="661" mass="76963">MDIYSTASTAIRDIYTITVFIRAVISDVSEREQALLDIQGELEHEFLFLETFKDLFFDGGDKIDGEHPSLWFETLPENFQRDVNNILCRLRRCLDSYETVALRHGLKLSEVDALLDREGKQIENHDSQDPSKQSSRGYKGRFRAKLDGIWRKVNWEEKFKGLEWALFDKDEVKKLVDQYGEWTEKLRQVMTLILLVSGRLGNYSRIDIGAEISTVLGITKAVRRQIRATSEHPFNFPPLDGTFDAHTVDQTFSTPSYTSGTFTDPYTGPTQVIIERHDFVINDNEKSEAQKRELKIELVRRLAWLLKGDISTRESTKPHDGTTPMYLLRCLGYYIMGEAELHLVYSLPPQAGKPKTLHDRINHDQRKECEVMKLEMKMKERLNMAITEPEEKKRIRQEKYKILHERNRLEAERDRFKPNLSERFYLAWALASTLYNIHASGWVHKDIWSRAILVFQTSKTTPPDQQTIPYLLGWSVSRPQTDEFRMFSKPYEDARNEQIEYCGEERVNSQPDHAENIGDDLEHEFYRHSERYRGRTVTYENKHDIYSLGIVLLEIGLWSTISMEMSRAIAAAHKSSLPPSNTTMGLLRDQILEKCNDLRLVNQMGLEYAKIVRTCLMGSFESLEGQPRADSRERDEKRDATLTKEFYEQVVEPLRLRAALI</sequence>
<reference evidence="1" key="2">
    <citation type="submission" date="2020-05" db="EMBL/GenBank/DDBJ databases">
        <authorList>
            <person name="Kim H.-S."/>
            <person name="Proctor R.H."/>
            <person name="Brown D.W."/>
        </authorList>
    </citation>
    <scope>NUCLEOTIDE SEQUENCE</scope>
    <source>
        <strain evidence="1">NRRL 20472</strain>
    </source>
</reference>
<gene>
    <name evidence="1" type="ORF">FSARC_4760</name>
</gene>
<dbReference type="Gene3D" id="1.20.120.1020">
    <property type="entry name" value="Prion-inhibition and propagation, HeLo domain"/>
    <property type="match status" value="1"/>
</dbReference>